<dbReference type="Proteomes" id="UP001219355">
    <property type="component" value="Chromosome 1"/>
</dbReference>
<evidence type="ECO:0000256" key="2">
    <source>
        <dbReference type="SAM" id="MobiDB-lite"/>
    </source>
</evidence>
<name>A0AAF0DFM3_9EURO</name>
<evidence type="ECO:0000313" key="4">
    <source>
        <dbReference type="Proteomes" id="UP001219355"/>
    </source>
</evidence>
<reference evidence="3" key="1">
    <citation type="submission" date="2023-03" db="EMBL/GenBank/DDBJ databases">
        <title>Emydomyces testavorans Genome Sequence.</title>
        <authorList>
            <person name="Hoyer L."/>
        </authorList>
    </citation>
    <scope>NUCLEOTIDE SEQUENCE</scope>
    <source>
        <strain evidence="3">16-2883</strain>
    </source>
</reference>
<organism evidence="3 4">
    <name type="scientific">Emydomyces testavorans</name>
    <dbReference type="NCBI Taxonomy" id="2070801"/>
    <lineage>
        <taxon>Eukaryota</taxon>
        <taxon>Fungi</taxon>
        <taxon>Dikarya</taxon>
        <taxon>Ascomycota</taxon>
        <taxon>Pezizomycotina</taxon>
        <taxon>Eurotiomycetes</taxon>
        <taxon>Eurotiomycetidae</taxon>
        <taxon>Onygenales</taxon>
        <taxon>Nannizziopsiaceae</taxon>
        <taxon>Emydomyces</taxon>
    </lineage>
</organism>
<sequence>MAINKKTAEESKKETPEQQSTEEPLPTPTTSHQHRTQNPLKNRSKQEFAETRSMEEIKERTEVQLAMLSLRRKAAELEKENQDLRKEAESHESSEAFERFIKGEADPASRVGRYITSFYQKVQTINGPETLTSSANYPTWKDEILLAAELAGIARILKNKEREPPHKDIRVKQLWDVWNKWLYGFISTSISAQAKMYFKRPERLIAYDLWETVESTFSEPPDLRRESLVA</sequence>
<feature type="compositionally biased region" description="Basic and acidic residues" evidence="2">
    <location>
        <begin position="1"/>
        <end position="16"/>
    </location>
</feature>
<evidence type="ECO:0000313" key="3">
    <source>
        <dbReference type="EMBL" id="WEW56930.1"/>
    </source>
</evidence>
<evidence type="ECO:0000256" key="1">
    <source>
        <dbReference type="SAM" id="Coils"/>
    </source>
</evidence>
<feature type="region of interest" description="Disordered" evidence="2">
    <location>
        <begin position="1"/>
        <end position="58"/>
    </location>
</feature>
<gene>
    <name evidence="3" type="ORF">PRK78_002389</name>
</gene>
<dbReference type="EMBL" id="CP120627">
    <property type="protein sequence ID" value="WEW56930.1"/>
    <property type="molecule type" value="Genomic_DNA"/>
</dbReference>
<feature type="compositionally biased region" description="Basic and acidic residues" evidence="2">
    <location>
        <begin position="44"/>
        <end position="58"/>
    </location>
</feature>
<protein>
    <submittedName>
        <fullName evidence="3">Uncharacterized protein</fullName>
    </submittedName>
</protein>
<proteinExistence type="predicted"/>
<feature type="compositionally biased region" description="Low complexity" evidence="2">
    <location>
        <begin position="17"/>
        <end position="31"/>
    </location>
</feature>
<feature type="coiled-coil region" evidence="1">
    <location>
        <begin position="58"/>
        <end position="94"/>
    </location>
</feature>
<dbReference type="AlphaFoldDB" id="A0AAF0DFM3"/>
<keyword evidence="4" id="KW-1185">Reference proteome</keyword>
<accession>A0AAF0DFM3</accession>
<keyword evidence="1" id="KW-0175">Coiled coil</keyword>